<name>A0A182QAU0_9DIPT</name>
<dbReference type="EMBL" id="AXCN02000888">
    <property type="status" value="NOT_ANNOTATED_CDS"/>
    <property type="molecule type" value="Genomic_DNA"/>
</dbReference>
<reference evidence="2" key="2">
    <citation type="submission" date="2020-05" db="UniProtKB">
        <authorList>
            <consortium name="EnsemblMetazoa"/>
        </authorList>
    </citation>
    <scope>IDENTIFICATION</scope>
    <source>
        <strain evidence="2">FAR1</strain>
    </source>
</reference>
<evidence type="ECO:0000256" key="1">
    <source>
        <dbReference type="SAM" id="Phobius"/>
    </source>
</evidence>
<dbReference type="AlphaFoldDB" id="A0A182QAU0"/>
<keyword evidence="3" id="KW-1185">Reference proteome</keyword>
<feature type="transmembrane region" description="Helical" evidence="1">
    <location>
        <begin position="132"/>
        <end position="156"/>
    </location>
</feature>
<organism evidence="2 3">
    <name type="scientific">Anopheles farauti</name>
    <dbReference type="NCBI Taxonomy" id="69004"/>
    <lineage>
        <taxon>Eukaryota</taxon>
        <taxon>Metazoa</taxon>
        <taxon>Ecdysozoa</taxon>
        <taxon>Arthropoda</taxon>
        <taxon>Hexapoda</taxon>
        <taxon>Insecta</taxon>
        <taxon>Pterygota</taxon>
        <taxon>Neoptera</taxon>
        <taxon>Endopterygota</taxon>
        <taxon>Diptera</taxon>
        <taxon>Nematocera</taxon>
        <taxon>Culicoidea</taxon>
        <taxon>Culicidae</taxon>
        <taxon>Anophelinae</taxon>
        <taxon>Anopheles</taxon>
    </lineage>
</organism>
<reference evidence="3" key="1">
    <citation type="submission" date="2014-01" db="EMBL/GenBank/DDBJ databases">
        <title>The Genome Sequence of Anopheles farauti FAR1 (V2).</title>
        <authorList>
            <consortium name="The Broad Institute Genomics Platform"/>
            <person name="Neafsey D.E."/>
            <person name="Besansky N."/>
            <person name="Howell P."/>
            <person name="Walton C."/>
            <person name="Young S.K."/>
            <person name="Zeng Q."/>
            <person name="Gargeya S."/>
            <person name="Fitzgerald M."/>
            <person name="Haas B."/>
            <person name="Abouelleil A."/>
            <person name="Allen A.W."/>
            <person name="Alvarado L."/>
            <person name="Arachchi H.M."/>
            <person name="Berlin A.M."/>
            <person name="Chapman S.B."/>
            <person name="Gainer-Dewar J."/>
            <person name="Goldberg J."/>
            <person name="Griggs A."/>
            <person name="Gujja S."/>
            <person name="Hansen M."/>
            <person name="Howarth C."/>
            <person name="Imamovic A."/>
            <person name="Ireland A."/>
            <person name="Larimer J."/>
            <person name="McCowan C."/>
            <person name="Murphy C."/>
            <person name="Pearson M."/>
            <person name="Poon T.W."/>
            <person name="Priest M."/>
            <person name="Roberts A."/>
            <person name="Saif S."/>
            <person name="Shea T."/>
            <person name="Sisk P."/>
            <person name="Sykes S."/>
            <person name="Wortman J."/>
            <person name="Nusbaum C."/>
            <person name="Birren B."/>
        </authorList>
    </citation>
    <scope>NUCLEOTIDE SEQUENCE [LARGE SCALE GENOMIC DNA]</scope>
    <source>
        <strain evidence="3">FAR1</strain>
    </source>
</reference>
<feature type="transmembrane region" description="Helical" evidence="1">
    <location>
        <begin position="57"/>
        <end position="77"/>
    </location>
</feature>
<keyword evidence="1" id="KW-1133">Transmembrane helix</keyword>
<dbReference type="Proteomes" id="UP000075886">
    <property type="component" value="Unassembled WGS sequence"/>
</dbReference>
<accession>A0A182QAU0</accession>
<keyword evidence="1" id="KW-0472">Membrane</keyword>
<feature type="transmembrane region" description="Helical" evidence="1">
    <location>
        <begin position="89"/>
        <end position="112"/>
    </location>
</feature>
<evidence type="ECO:0000313" key="3">
    <source>
        <dbReference type="Proteomes" id="UP000075886"/>
    </source>
</evidence>
<feature type="transmembrane region" description="Helical" evidence="1">
    <location>
        <begin position="24"/>
        <end position="45"/>
    </location>
</feature>
<feature type="transmembrane region" description="Helical" evidence="1">
    <location>
        <begin position="257"/>
        <end position="280"/>
    </location>
</feature>
<protein>
    <submittedName>
        <fullName evidence="2">Uncharacterized protein</fullName>
    </submittedName>
</protein>
<evidence type="ECO:0000313" key="2">
    <source>
        <dbReference type="EnsemblMetazoa" id="AFAF006481-PA"/>
    </source>
</evidence>
<feature type="transmembrane region" description="Helical" evidence="1">
    <location>
        <begin position="322"/>
        <end position="343"/>
    </location>
</feature>
<dbReference type="EnsemblMetazoa" id="AFAF006481-RA">
    <property type="protein sequence ID" value="AFAF006481-PA"/>
    <property type="gene ID" value="AFAF006481"/>
</dbReference>
<sequence length="371" mass="41112">MVIDTCFRSEFASNTMTTNRLHKVFLYSLAISLIAIFITLASKVFPIANLPLSTNLIIVGTCLANFASVIALIIGIVTRRPRLVKIVKIFSYIQLGAIFVLICLAAALLYFVKVDVEHTVEPVSKATWSTGGTGIGCTGIIMCKFLCILIAAGNLLTMAYTIYTILEYTDEQRVCGLELIIVSSTLETMRKKLNPVEGTVVYMPVVQVPPLAGVPGAMLTNRAFRILTYLFGSINVFFVLVILSMGAEQLLVDWRTAIYELVIPCALNIIFAMCWMIGAGLWRPTLIAMFKYFTYVQMALLAAVILYSAYYSYVKGISSNLLTVISLLTSLFFLSLMEVLIAIGTERAIAKERHFLRLTHTGQEMSDWSHT</sequence>
<keyword evidence="1" id="KW-0812">Transmembrane</keyword>
<dbReference type="VEuPathDB" id="VectorBase:AFAF006481"/>
<feature type="transmembrane region" description="Helical" evidence="1">
    <location>
        <begin position="292"/>
        <end position="310"/>
    </location>
</feature>
<feature type="transmembrane region" description="Helical" evidence="1">
    <location>
        <begin position="226"/>
        <end position="245"/>
    </location>
</feature>
<proteinExistence type="predicted"/>